<dbReference type="KEGG" id="dfa:DFA_10321"/>
<proteinExistence type="predicted"/>
<dbReference type="SUPFAM" id="SSF54060">
    <property type="entry name" value="His-Me finger endonucleases"/>
    <property type="match status" value="1"/>
</dbReference>
<evidence type="ECO:0000313" key="3">
    <source>
        <dbReference type="EMBL" id="EGG15482.1"/>
    </source>
</evidence>
<dbReference type="AlphaFoldDB" id="F4Q9W3"/>
<dbReference type="RefSeq" id="XP_004354224.1">
    <property type="nucleotide sequence ID" value="XM_004354172.1"/>
</dbReference>
<keyword evidence="4" id="KW-1185">Reference proteome</keyword>
<feature type="domain" description="Zinc-binding loop region of homing endonuclease" evidence="2">
    <location>
        <begin position="158"/>
        <end position="236"/>
    </location>
</feature>
<organism evidence="3 4">
    <name type="scientific">Cavenderia fasciculata</name>
    <name type="common">Slime mold</name>
    <name type="synonym">Dictyostelium fasciculatum</name>
    <dbReference type="NCBI Taxonomy" id="261658"/>
    <lineage>
        <taxon>Eukaryota</taxon>
        <taxon>Amoebozoa</taxon>
        <taxon>Evosea</taxon>
        <taxon>Eumycetozoa</taxon>
        <taxon>Dictyostelia</taxon>
        <taxon>Acytosteliales</taxon>
        <taxon>Cavenderiaceae</taxon>
        <taxon>Cavenderia</taxon>
    </lineage>
</organism>
<feature type="compositionally biased region" description="Polar residues" evidence="1">
    <location>
        <begin position="58"/>
        <end position="67"/>
    </location>
</feature>
<dbReference type="Pfam" id="PF05551">
    <property type="entry name" value="zf-His_Me_endon"/>
    <property type="match status" value="1"/>
</dbReference>
<sequence length="338" mass="37587">MGDDDEEPTSSSTAQESDDSSEGDTTPVTKKTRKSTKSKKSDSDKSDSDNSDSEKIDNTNSDTNSDPTIRKKITRPRINPTAQIPPTFEPLDVSDINESQFTKLKGLLNDNKVLGDSTFNSSRCEVYPDNSFYKTPSSIKPQHVAFMAHRGRLETGLIPKTKSPDNMCISKLCCTAGCINKDHILSETHKISKSRGECHTTIKDILKKQLKTQDRKISATIKLCPHEPKCIPTFTNGYQKDESEEEDGNQQQTVKRKRIPKEKVKSTTTTNKQALKKTKYPQDEVEVVKTSSGQTIINVTMHSQNVFIMADNDNFGGVINRLVSQARPPTNGQSISNK</sequence>
<evidence type="ECO:0000313" key="4">
    <source>
        <dbReference type="Proteomes" id="UP000007797"/>
    </source>
</evidence>
<evidence type="ECO:0000259" key="2">
    <source>
        <dbReference type="Pfam" id="PF05551"/>
    </source>
</evidence>
<dbReference type="InterPro" id="IPR044925">
    <property type="entry name" value="His-Me_finger_sf"/>
</dbReference>
<feature type="region of interest" description="Disordered" evidence="1">
    <location>
        <begin position="234"/>
        <end position="282"/>
    </location>
</feature>
<name>F4Q9W3_CACFS</name>
<accession>F4Q9W3</accession>
<dbReference type="GeneID" id="14867312"/>
<dbReference type="InterPro" id="IPR008704">
    <property type="entry name" value="Endonuclease_Zinc-binding_loop"/>
</dbReference>
<feature type="compositionally biased region" description="Basic and acidic residues" evidence="1">
    <location>
        <begin position="39"/>
        <end position="57"/>
    </location>
</feature>
<dbReference type="EMBL" id="GL883026">
    <property type="protein sequence ID" value="EGG15482.1"/>
    <property type="molecule type" value="Genomic_DNA"/>
</dbReference>
<evidence type="ECO:0000256" key="1">
    <source>
        <dbReference type="SAM" id="MobiDB-lite"/>
    </source>
</evidence>
<feature type="region of interest" description="Disordered" evidence="1">
    <location>
        <begin position="1"/>
        <end position="91"/>
    </location>
</feature>
<reference evidence="4" key="1">
    <citation type="journal article" date="2011" name="Genome Res.">
        <title>Phylogeny-wide analysis of social amoeba genomes highlights ancient origins for complex intercellular communication.</title>
        <authorList>
            <person name="Heidel A.J."/>
            <person name="Lawal H.M."/>
            <person name="Felder M."/>
            <person name="Schilde C."/>
            <person name="Helps N.R."/>
            <person name="Tunggal B."/>
            <person name="Rivero F."/>
            <person name="John U."/>
            <person name="Schleicher M."/>
            <person name="Eichinger L."/>
            <person name="Platzer M."/>
            <person name="Noegel A.A."/>
            <person name="Schaap P."/>
            <person name="Gloeckner G."/>
        </authorList>
    </citation>
    <scope>NUCLEOTIDE SEQUENCE [LARGE SCALE GENOMIC DNA]</scope>
    <source>
        <strain evidence="4">SH3</strain>
    </source>
</reference>
<dbReference type="Proteomes" id="UP000007797">
    <property type="component" value="Unassembled WGS sequence"/>
</dbReference>
<gene>
    <name evidence="3" type="ORF">DFA_10321</name>
</gene>
<protein>
    <recommendedName>
        <fullName evidence="2">Zinc-binding loop region of homing endonuclease domain-containing protein</fullName>
    </recommendedName>
</protein>